<comment type="caution">
    <text evidence="2">The sequence shown here is derived from an EMBL/GenBank/DDBJ whole genome shotgun (WGS) entry which is preliminary data.</text>
</comment>
<feature type="signal peptide" evidence="1">
    <location>
        <begin position="1"/>
        <end position="35"/>
    </location>
</feature>
<keyword evidence="3" id="KW-1185">Reference proteome</keyword>
<feature type="non-terminal residue" evidence="2">
    <location>
        <position position="1"/>
    </location>
</feature>
<name>A0A813EHC2_POLGL</name>
<dbReference type="EMBL" id="CAJNNV010009129">
    <property type="protein sequence ID" value="CAE8597041.1"/>
    <property type="molecule type" value="Genomic_DNA"/>
</dbReference>
<evidence type="ECO:0000256" key="1">
    <source>
        <dbReference type="SAM" id="SignalP"/>
    </source>
</evidence>
<protein>
    <submittedName>
        <fullName evidence="2">Uncharacterized protein</fullName>
    </submittedName>
</protein>
<sequence length="109" mass="12342">RRRPWLWRQPGPCQPGAMSMLPLLVLCSFGGQALAESQYFEVLKYRGPSQCTRCQCLNLRSETCRESRPGFYLREKGCQDNQICTNCVRGNGTIPTQCYCENPPYSVAA</sequence>
<proteinExistence type="predicted"/>
<feature type="non-terminal residue" evidence="2">
    <location>
        <position position="109"/>
    </location>
</feature>
<evidence type="ECO:0000313" key="2">
    <source>
        <dbReference type="EMBL" id="CAE8597041.1"/>
    </source>
</evidence>
<dbReference type="AlphaFoldDB" id="A0A813EHC2"/>
<evidence type="ECO:0000313" key="3">
    <source>
        <dbReference type="Proteomes" id="UP000654075"/>
    </source>
</evidence>
<keyword evidence="1" id="KW-0732">Signal</keyword>
<organism evidence="2 3">
    <name type="scientific">Polarella glacialis</name>
    <name type="common">Dinoflagellate</name>
    <dbReference type="NCBI Taxonomy" id="89957"/>
    <lineage>
        <taxon>Eukaryota</taxon>
        <taxon>Sar</taxon>
        <taxon>Alveolata</taxon>
        <taxon>Dinophyceae</taxon>
        <taxon>Suessiales</taxon>
        <taxon>Suessiaceae</taxon>
        <taxon>Polarella</taxon>
    </lineage>
</organism>
<accession>A0A813EHC2</accession>
<dbReference type="Proteomes" id="UP000654075">
    <property type="component" value="Unassembled WGS sequence"/>
</dbReference>
<gene>
    <name evidence="2" type="ORF">PGLA1383_LOCUS15501</name>
</gene>
<feature type="chain" id="PRO_5032469241" evidence="1">
    <location>
        <begin position="36"/>
        <end position="109"/>
    </location>
</feature>
<reference evidence="2" key="1">
    <citation type="submission" date="2021-02" db="EMBL/GenBank/DDBJ databases">
        <authorList>
            <person name="Dougan E. K."/>
            <person name="Rhodes N."/>
            <person name="Thang M."/>
            <person name="Chan C."/>
        </authorList>
    </citation>
    <scope>NUCLEOTIDE SEQUENCE</scope>
</reference>